<gene>
    <name evidence="6" type="ORF">EURHEDRAFT_531701</name>
</gene>
<dbReference type="InterPro" id="IPR038665">
    <property type="entry name" value="Voltage-dep_anion_channel_sf"/>
</dbReference>
<dbReference type="CDD" id="cd09317">
    <property type="entry name" value="TDT_Mae1_like"/>
    <property type="match status" value="1"/>
</dbReference>
<accession>A0A017SB08</accession>
<feature type="transmembrane region" description="Helical" evidence="5">
    <location>
        <begin position="44"/>
        <end position="66"/>
    </location>
</feature>
<keyword evidence="4 5" id="KW-0472">Membrane</keyword>
<dbReference type="InterPro" id="IPR030185">
    <property type="entry name" value="Mae1"/>
</dbReference>
<dbReference type="STRING" id="1388766.A0A017SB08"/>
<keyword evidence="3 5" id="KW-1133">Transmembrane helix</keyword>
<feature type="transmembrane region" description="Helical" evidence="5">
    <location>
        <begin position="87"/>
        <end position="108"/>
    </location>
</feature>
<evidence type="ECO:0000256" key="5">
    <source>
        <dbReference type="SAM" id="Phobius"/>
    </source>
</evidence>
<proteinExistence type="predicted"/>
<feature type="transmembrane region" description="Helical" evidence="5">
    <location>
        <begin position="348"/>
        <end position="374"/>
    </location>
</feature>
<evidence type="ECO:0000256" key="1">
    <source>
        <dbReference type="ARBA" id="ARBA00004141"/>
    </source>
</evidence>
<reference evidence="7" key="1">
    <citation type="journal article" date="2014" name="Nat. Commun.">
        <title>Genomic adaptations of the halophilic Dead Sea filamentous fungus Eurotium rubrum.</title>
        <authorList>
            <person name="Kis-Papo T."/>
            <person name="Weig A.R."/>
            <person name="Riley R."/>
            <person name="Persoh D."/>
            <person name="Salamov A."/>
            <person name="Sun H."/>
            <person name="Lipzen A."/>
            <person name="Wasser S.P."/>
            <person name="Rambold G."/>
            <person name="Grigoriev I.V."/>
            <person name="Nevo E."/>
        </authorList>
    </citation>
    <scope>NUCLEOTIDE SEQUENCE [LARGE SCALE GENOMIC DNA]</scope>
    <source>
        <strain evidence="7">CBS 135680</strain>
    </source>
</reference>
<dbReference type="InterPro" id="IPR004695">
    <property type="entry name" value="SLAC1/Mae1/Ssu1/TehA"/>
</dbReference>
<protein>
    <submittedName>
        <fullName evidence="6">C4-dicarboxylate transporter/malic acid transport protein</fullName>
    </submittedName>
</protein>
<dbReference type="GeneID" id="63702319"/>
<feature type="transmembrane region" description="Helical" evidence="5">
    <location>
        <begin position="16"/>
        <end position="32"/>
    </location>
</feature>
<dbReference type="RefSeq" id="XP_040637684.1">
    <property type="nucleotide sequence ID" value="XM_040787195.1"/>
</dbReference>
<feature type="transmembrane region" description="Helical" evidence="5">
    <location>
        <begin position="152"/>
        <end position="172"/>
    </location>
</feature>
<feature type="transmembrane region" description="Helical" evidence="5">
    <location>
        <begin position="120"/>
        <end position="140"/>
    </location>
</feature>
<feature type="transmembrane region" description="Helical" evidence="5">
    <location>
        <begin position="273"/>
        <end position="298"/>
    </location>
</feature>
<feature type="transmembrane region" description="Helical" evidence="5">
    <location>
        <begin position="319"/>
        <end position="336"/>
    </location>
</feature>
<dbReference type="Proteomes" id="UP000019804">
    <property type="component" value="Unassembled WGS sequence"/>
</dbReference>
<comment type="subcellular location">
    <subcellularLocation>
        <location evidence="1">Membrane</location>
        <topology evidence="1">Multi-pass membrane protein</topology>
    </subcellularLocation>
</comment>
<keyword evidence="2 5" id="KW-0812">Transmembrane</keyword>
<dbReference type="AlphaFoldDB" id="A0A017SB08"/>
<evidence type="ECO:0000313" key="6">
    <source>
        <dbReference type="EMBL" id="EYE93996.1"/>
    </source>
</evidence>
<dbReference type="Pfam" id="PF03595">
    <property type="entry name" value="SLAC1"/>
    <property type="match status" value="1"/>
</dbReference>
<dbReference type="OrthoDB" id="2901184at2759"/>
<name>A0A017SB08_ASPRC</name>
<sequence>MTGRVSIGQRIRQVSWGWYAISMSTGGIALLLNQTPHQFTGLNIIGKIVFILNLVVFSSISIAMGIRFISKSSTLKESFQSPQETHFFPTCVLAIATIIMGISSYGTSSCGPWLLVALRVLFWLYVAIATLVAIFHNWYLYHSCMASQQTFALLRLLPSFPAMLSGTMASVLTSNQPVHHAKPMLIGGTTLQGFGFLMSLLVYAEYVFRANKDGLPKALERPEMFIAVGPWSFTAVALIGMAQVAVEKWPQRYIISVADTSSSSPTSVSAADIALVIATLSAVFMWMMSFFFFCIAAISTIASCRVVKGKGKGELGMSMAWWSMVFPNTGFTLATIDIGEALQSEGILWVTSVMTVLQVAVWLIVGAGTVWGVWNRELLWPAEVEGDDEKDR</sequence>
<evidence type="ECO:0000256" key="3">
    <source>
        <dbReference type="ARBA" id="ARBA00022989"/>
    </source>
</evidence>
<keyword evidence="7" id="KW-1185">Reference proteome</keyword>
<dbReference type="EMBL" id="KK088428">
    <property type="protein sequence ID" value="EYE93996.1"/>
    <property type="molecule type" value="Genomic_DNA"/>
</dbReference>
<dbReference type="GO" id="GO:0015140">
    <property type="term" value="F:malate transmembrane transporter activity"/>
    <property type="evidence" value="ECO:0007669"/>
    <property type="project" value="InterPro"/>
</dbReference>
<organism evidence="6 7">
    <name type="scientific">Aspergillus ruber (strain CBS 135680)</name>
    <dbReference type="NCBI Taxonomy" id="1388766"/>
    <lineage>
        <taxon>Eukaryota</taxon>
        <taxon>Fungi</taxon>
        <taxon>Dikarya</taxon>
        <taxon>Ascomycota</taxon>
        <taxon>Pezizomycotina</taxon>
        <taxon>Eurotiomycetes</taxon>
        <taxon>Eurotiomycetidae</taxon>
        <taxon>Eurotiales</taxon>
        <taxon>Aspergillaceae</taxon>
        <taxon>Aspergillus</taxon>
        <taxon>Aspergillus subgen. Aspergillus</taxon>
    </lineage>
</organism>
<evidence type="ECO:0000313" key="7">
    <source>
        <dbReference type="Proteomes" id="UP000019804"/>
    </source>
</evidence>
<dbReference type="GO" id="GO:0016020">
    <property type="term" value="C:membrane"/>
    <property type="evidence" value="ECO:0007669"/>
    <property type="project" value="UniProtKB-SubCell"/>
</dbReference>
<evidence type="ECO:0000256" key="2">
    <source>
        <dbReference type="ARBA" id="ARBA00022692"/>
    </source>
</evidence>
<dbReference type="PANTHER" id="PTHR31162">
    <property type="entry name" value="MALIC ACID TRANSPORT PROTEIN-RELATED"/>
    <property type="match status" value="1"/>
</dbReference>
<feature type="transmembrane region" description="Helical" evidence="5">
    <location>
        <begin position="225"/>
        <end position="246"/>
    </location>
</feature>
<dbReference type="PANTHER" id="PTHR31162:SF1">
    <property type="entry name" value="TRANSPORTER_MALIC ACID TRANSPORT PROTEIN, PUTATIVE (AFU_ORTHOLOGUE AFUA_2G17660)-RELATED"/>
    <property type="match status" value="1"/>
</dbReference>
<dbReference type="Gene3D" id="1.50.10.150">
    <property type="entry name" value="Voltage-dependent anion channel"/>
    <property type="match status" value="1"/>
</dbReference>
<dbReference type="HOGENOM" id="CLU_030057_2_0_1"/>
<feature type="transmembrane region" description="Helical" evidence="5">
    <location>
        <begin position="184"/>
        <end position="204"/>
    </location>
</feature>
<evidence type="ECO:0000256" key="4">
    <source>
        <dbReference type="ARBA" id="ARBA00023136"/>
    </source>
</evidence>